<keyword evidence="2" id="KW-0812">Transmembrane</keyword>
<feature type="transmembrane region" description="Helical" evidence="2">
    <location>
        <begin position="6"/>
        <end position="22"/>
    </location>
</feature>
<dbReference type="GO" id="GO:0051999">
    <property type="term" value="P:mannosyl-inositol phosphorylceramide biosynthetic process"/>
    <property type="evidence" value="ECO:0007669"/>
    <property type="project" value="TreeGrafter"/>
</dbReference>
<dbReference type="InterPro" id="IPR029044">
    <property type="entry name" value="Nucleotide-diphossugar_trans"/>
</dbReference>
<dbReference type="GO" id="GO:0000030">
    <property type="term" value="F:mannosyltransferase activity"/>
    <property type="evidence" value="ECO:0007669"/>
    <property type="project" value="TreeGrafter"/>
</dbReference>
<dbReference type="PANTHER" id="PTHR32385:SF15">
    <property type="entry name" value="INOSITOL PHOSPHOCERAMIDE MANNOSYLTRANSFERASE 1"/>
    <property type="match status" value="1"/>
</dbReference>
<dbReference type="Pfam" id="PF04488">
    <property type="entry name" value="Gly_transf_sug"/>
    <property type="match status" value="1"/>
</dbReference>
<dbReference type="Proteomes" id="UP000241769">
    <property type="component" value="Unassembled WGS sequence"/>
</dbReference>
<dbReference type="InterPro" id="IPR007577">
    <property type="entry name" value="GlycoTrfase_DXD_sugar-bd_CS"/>
</dbReference>
<keyword evidence="4" id="KW-1185">Reference proteome</keyword>
<evidence type="ECO:0000256" key="2">
    <source>
        <dbReference type="SAM" id="Phobius"/>
    </source>
</evidence>
<protein>
    <submittedName>
        <fullName evidence="3">Mannosyl phosphorylinositol ceramide synthase SUR1</fullName>
    </submittedName>
</protein>
<evidence type="ECO:0000256" key="1">
    <source>
        <dbReference type="ARBA" id="ARBA00022679"/>
    </source>
</evidence>
<name>A0A2P6N232_9EUKA</name>
<keyword evidence="1" id="KW-0808">Transferase</keyword>
<feature type="transmembrane region" description="Helical" evidence="2">
    <location>
        <begin position="258"/>
        <end position="277"/>
    </location>
</feature>
<dbReference type="Gene3D" id="3.90.550.20">
    <property type="match status" value="1"/>
</dbReference>
<evidence type="ECO:0000313" key="3">
    <source>
        <dbReference type="EMBL" id="PRP78014.1"/>
    </source>
</evidence>
<keyword evidence="2" id="KW-0472">Membrane</keyword>
<feature type="transmembrane region" description="Helical" evidence="2">
    <location>
        <begin position="193"/>
        <end position="212"/>
    </location>
</feature>
<dbReference type="EMBL" id="MDYQ01000246">
    <property type="protein sequence ID" value="PRP78014.1"/>
    <property type="molecule type" value="Genomic_DNA"/>
</dbReference>
<dbReference type="PANTHER" id="PTHR32385">
    <property type="entry name" value="MANNOSYL PHOSPHORYLINOSITOL CERAMIDE SYNTHASE"/>
    <property type="match status" value="1"/>
</dbReference>
<sequence length="299" mass="36259">MRKRTIVGVLLLLISIWFYFRYRYLWQDIEDQINFISQYDLYDKESELILPKLIHQTWKDKDVPEQWLYDYEWTRYKMQDYEFHFWTDEDLRDLVSTEFPWFLKTYDSYPYNIQRVDAGRYFVLYSRGGIYMDLDIGCRRENLDPVLKFPIVIPRTKPIGFSNDFLVSSKGHPFFKKIIDSLQTYNHWYGTQFLTVLFSTGPVFLSLVYGSYQDKMNIRVLQQENYANTPMSLLVHRTGSTWHQDDAAFFLWFFKHRIAFTMVTIITAIGLVTFYLWRKKRLRSCWEARETLPKYTKAT</sequence>
<dbReference type="SUPFAM" id="SSF53448">
    <property type="entry name" value="Nucleotide-diphospho-sugar transferases"/>
    <property type="match status" value="1"/>
</dbReference>
<dbReference type="InterPro" id="IPR051706">
    <property type="entry name" value="Glycosyltransferase_domain"/>
</dbReference>
<keyword evidence="2" id="KW-1133">Transmembrane helix</keyword>
<dbReference type="AlphaFoldDB" id="A0A2P6N232"/>
<evidence type="ECO:0000313" key="4">
    <source>
        <dbReference type="Proteomes" id="UP000241769"/>
    </source>
</evidence>
<dbReference type="GO" id="GO:0016020">
    <property type="term" value="C:membrane"/>
    <property type="evidence" value="ECO:0007669"/>
    <property type="project" value="GOC"/>
</dbReference>
<gene>
    <name evidence="3" type="ORF">PROFUN_14052</name>
</gene>
<proteinExistence type="predicted"/>
<reference evidence="3 4" key="1">
    <citation type="journal article" date="2018" name="Genome Biol. Evol.">
        <title>Multiple Roots of Fruiting Body Formation in Amoebozoa.</title>
        <authorList>
            <person name="Hillmann F."/>
            <person name="Forbes G."/>
            <person name="Novohradska S."/>
            <person name="Ferling I."/>
            <person name="Riege K."/>
            <person name="Groth M."/>
            <person name="Westermann M."/>
            <person name="Marz M."/>
            <person name="Spaller T."/>
            <person name="Winckler T."/>
            <person name="Schaap P."/>
            <person name="Glockner G."/>
        </authorList>
    </citation>
    <scope>NUCLEOTIDE SEQUENCE [LARGE SCALE GENOMIC DNA]</scope>
    <source>
        <strain evidence="3 4">Jena</strain>
    </source>
</reference>
<accession>A0A2P6N232</accession>
<organism evidence="3 4">
    <name type="scientific">Planoprotostelium fungivorum</name>
    <dbReference type="NCBI Taxonomy" id="1890364"/>
    <lineage>
        <taxon>Eukaryota</taxon>
        <taxon>Amoebozoa</taxon>
        <taxon>Evosea</taxon>
        <taxon>Variosea</taxon>
        <taxon>Cavosteliida</taxon>
        <taxon>Cavosteliaceae</taxon>
        <taxon>Planoprotostelium</taxon>
    </lineage>
</organism>
<comment type="caution">
    <text evidence="3">The sequence shown here is derived from an EMBL/GenBank/DDBJ whole genome shotgun (WGS) entry which is preliminary data.</text>
</comment>
<dbReference type="OrthoDB" id="3647at2759"/>
<dbReference type="InParanoid" id="A0A2P6N232"/>